<feature type="domain" description="FAD dependent oxidoreductase" evidence="2">
    <location>
        <begin position="25"/>
        <end position="162"/>
    </location>
</feature>
<dbReference type="EMBL" id="AP027734">
    <property type="protein sequence ID" value="BDZ54226.1"/>
    <property type="molecule type" value="Genomic_DNA"/>
</dbReference>
<evidence type="ECO:0000313" key="3">
    <source>
        <dbReference type="EMBL" id="BDZ54226.1"/>
    </source>
</evidence>
<organism evidence="3 4">
    <name type="scientific">Agromyces marinus</name>
    <dbReference type="NCBI Taxonomy" id="1389020"/>
    <lineage>
        <taxon>Bacteria</taxon>
        <taxon>Bacillati</taxon>
        <taxon>Actinomycetota</taxon>
        <taxon>Actinomycetes</taxon>
        <taxon>Micrococcales</taxon>
        <taxon>Microbacteriaceae</taxon>
        <taxon>Agromyces</taxon>
    </lineage>
</organism>
<feature type="compositionally biased region" description="Low complexity" evidence="1">
    <location>
        <begin position="229"/>
        <end position="248"/>
    </location>
</feature>
<name>A0ABN6YDV2_9MICO</name>
<feature type="region of interest" description="Disordered" evidence="1">
    <location>
        <begin position="156"/>
        <end position="248"/>
    </location>
</feature>
<sequence>MFWIDDLADEAKRPRPRLEGTRSADLAVVGGGYTGLWTAVLAKRANPDLHVVLIEAKRIGWAASGRNGGFCEASLTHGRENGLSRWPDEIDELDRLGLANLDAIEASEAELGIDFEFERNGALDVAIEPHQVEWLHEAAADAASRGDDTVKLLDEHQVRAEVDSPPTSARSGTRARAPSCTRPSSRPNSRASPRRPASRSSRTRPSRAWTPPDRPARCRSSPIAAASTRPARCSRPTCSRPCSSATGS</sequence>
<evidence type="ECO:0000313" key="4">
    <source>
        <dbReference type="Proteomes" id="UP001321477"/>
    </source>
</evidence>
<keyword evidence="4" id="KW-1185">Reference proteome</keyword>
<dbReference type="Proteomes" id="UP001321477">
    <property type="component" value="Chromosome"/>
</dbReference>
<evidence type="ECO:0000259" key="2">
    <source>
        <dbReference type="Pfam" id="PF01266"/>
    </source>
</evidence>
<accession>A0ABN6YDV2</accession>
<evidence type="ECO:0000256" key="1">
    <source>
        <dbReference type="SAM" id="MobiDB-lite"/>
    </source>
</evidence>
<dbReference type="PANTHER" id="PTHR13847:SF281">
    <property type="entry name" value="FAD DEPENDENT OXIDOREDUCTASE DOMAIN-CONTAINING PROTEIN"/>
    <property type="match status" value="1"/>
</dbReference>
<dbReference type="InterPro" id="IPR006076">
    <property type="entry name" value="FAD-dep_OxRdtase"/>
</dbReference>
<dbReference type="InterPro" id="IPR036188">
    <property type="entry name" value="FAD/NAD-bd_sf"/>
</dbReference>
<dbReference type="SUPFAM" id="SSF51905">
    <property type="entry name" value="FAD/NAD(P)-binding domain"/>
    <property type="match status" value="1"/>
</dbReference>
<gene>
    <name evidence="3" type="ORF">GCM10025870_12990</name>
</gene>
<reference evidence="4" key="1">
    <citation type="journal article" date="2019" name="Int. J. Syst. Evol. Microbiol.">
        <title>The Global Catalogue of Microorganisms (GCM) 10K type strain sequencing project: providing services to taxonomists for standard genome sequencing and annotation.</title>
        <authorList>
            <consortium name="The Broad Institute Genomics Platform"/>
            <consortium name="The Broad Institute Genome Sequencing Center for Infectious Disease"/>
            <person name="Wu L."/>
            <person name="Ma J."/>
        </authorList>
    </citation>
    <scope>NUCLEOTIDE SEQUENCE [LARGE SCALE GENOMIC DNA]</scope>
    <source>
        <strain evidence="4">NBRC 109019</strain>
    </source>
</reference>
<dbReference type="Gene3D" id="3.30.9.10">
    <property type="entry name" value="D-Amino Acid Oxidase, subunit A, domain 2"/>
    <property type="match status" value="1"/>
</dbReference>
<feature type="compositionally biased region" description="Low complexity" evidence="1">
    <location>
        <begin position="181"/>
        <end position="191"/>
    </location>
</feature>
<feature type="compositionally biased region" description="Basic residues" evidence="1">
    <location>
        <begin position="192"/>
        <end position="205"/>
    </location>
</feature>
<proteinExistence type="predicted"/>
<dbReference type="Gene3D" id="3.50.50.60">
    <property type="entry name" value="FAD/NAD(P)-binding domain"/>
    <property type="match status" value="1"/>
</dbReference>
<dbReference type="PANTHER" id="PTHR13847">
    <property type="entry name" value="SARCOSINE DEHYDROGENASE-RELATED"/>
    <property type="match status" value="1"/>
</dbReference>
<protein>
    <recommendedName>
        <fullName evidence="2">FAD dependent oxidoreductase domain-containing protein</fullName>
    </recommendedName>
</protein>
<dbReference type="Pfam" id="PF01266">
    <property type="entry name" value="DAO"/>
    <property type="match status" value="1"/>
</dbReference>